<evidence type="ECO:0000313" key="3">
    <source>
        <dbReference type="EMBL" id="EGG03045.1"/>
    </source>
</evidence>
<dbReference type="OrthoDB" id="3055037at2759"/>
<proteinExistence type="predicted"/>
<dbReference type="Pfam" id="PF18718">
    <property type="entry name" value="CxC5"/>
    <property type="match status" value="1"/>
</dbReference>
<dbReference type="GeneID" id="18935594"/>
<dbReference type="InterPro" id="IPR041539">
    <property type="entry name" value="CxC5"/>
</dbReference>
<reference evidence="4" key="1">
    <citation type="journal article" date="2011" name="Proc. Natl. Acad. Sci. U.S.A.">
        <title>Obligate biotrophy features unraveled by the genomic analysis of rust fungi.</title>
        <authorList>
            <person name="Duplessis S."/>
            <person name="Cuomo C.A."/>
            <person name="Lin Y.-C."/>
            <person name="Aerts A."/>
            <person name="Tisserant E."/>
            <person name="Veneault-Fourrey C."/>
            <person name="Joly D.L."/>
            <person name="Hacquard S."/>
            <person name="Amselem J."/>
            <person name="Cantarel B.L."/>
            <person name="Chiu R."/>
            <person name="Coutinho P.M."/>
            <person name="Feau N."/>
            <person name="Field M."/>
            <person name="Frey P."/>
            <person name="Gelhaye E."/>
            <person name="Goldberg J."/>
            <person name="Grabherr M.G."/>
            <person name="Kodira C.D."/>
            <person name="Kohler A."/>
            <person name="Kuees U."/>
            <person name="Lindquist E.A."/>
            <person name="Lucas S.M."/>
            <person name="Mago R."/>
            <person name="Mauceli E."/>
            <person name="Morin E."/>
            <person name="Murat C."/>
            <person name="Pangilinan J.L."/>
            <person name="Park R."/>
            <person name="Pearson M."/>
            <person name="Quesneville H."/>
            <person name="Rouhier N."/>
            <person name="Sakthikumar S."/>
            <person name="Salamov A.A."/>
            <person name="Schmutz J."/>
            <person name="Selles B."/>
            <person name="Shapiro H."/>
            <person name="Tanguay P."/>
            <person name="Tuskan G.A."/>
            <person name="Henrissat B."/>
            <person name="Van de Peer Y."/>
            <person name="Rouze P."/>
            <person name="Ellis J.G."/>
            <person name="Dodds P.N."/>
            <person name="Schein J.E."/>
            <person name="Zhong S."/>
            <person name="Hamelin R.C."/>
            <person name="Grigoriev I.V."/>
            <person name="Szabo L.J."/>
            <person name="Martin F."/>
        </authorList>
    </citation>
    <scope>NUCLEOTIDE SEQUENCE [LARGE SCALE GENOMIC DNA]</scope>
    <source>
        <strain evidence="4">98AG31 / pathotype 3-4-7</strain>
    </source>
</reference>
<name>F4RX54_MELLP</name>
<dbReference type="AlphaFoldDB" id="F4RX54"/>
<dbReference type="VEuPathDB" id="FungiDB:MELLADRAFT_90505"/>
<dbReference type="Pfam" id="PF18721">
    <property type="entry name" value="CxC6"/>
    <property type="match status" value="1"/>
</dbReference>
<organism evidence="4">
    <name type="scientific">Melampsora larici-populina (strain 98AG31 / pathotype 3-4-7)</name>
    <name type="common">Poplar leaf rust fungus</name>
    <dbReference type="NCBI Taxonomy" id="747676"/>
    <lineage>
        <taxon>Eukaryota</taxon>
        <taxon>Fungi</taxon>
        <taxon>Dikarya</taxon>
        <taxon>Basidiomycota</taxon>
        <taxon>Pucciniomycotina</taxon>
        <taxon>Pucciniomycetes</taxon>
        <taxon>Pucciniales</taxon>
        <taxon>Melampsoraceae</taxon>
        <taxon>Melampsora</taxon>
    </lineage>
</organism>
<gene>
    <name evidence="3" type="ORF">MELLADRAFT_90505</name>
</gene>
<evidence type="ECO:0000259" key="2">
    <source>
        <dbReference type="Pfam" id="PF18721"/>
    </source>
</evidence>
<dbReference type="InterPro" id="IPR040898">
    <property type="entry name" value="CxC6"/>
</dbReference>
<feature type="domain" description="CxC6 like cysteine cluster associated with KDZ" evidence="2">
    <location>
        <begin position="213"/>
        <end position="265"/>
    </location>
</feature>
<feature type="domain" description="CxC5 like cysteine cluster associated with KDZ" evidence="1">
    <location>
        <begin position="11"/>
        <end position="107"/>
    </location>
</feature>
<dbReference type="RefSeq" id="XP_007413838.1">
    <property type="nucleotide sequence ID" value="XM_007413776.1"/>
</dbReference>
<keyword evidence="4" id="KW-1185">Reference proteome</keyword>
<protein>
    <recommendedName>
        <fullName evidence="5">CxC5 like cysteine cluster associated with KDZ domain-containing protein</fullName>
    </recommendedName>
</protein>
<accession>F4RX54</accession>
<sequence>MHTRPFLPVTRPFTLDGYLHNINGVHAVQTVILNCSNPDCETMYRPSLYTQEGERYYYTQGMGRDTDYLQIHCHYYMTTRLAYMFRVLKMVGHVSHFNLVNWFNMVFVDKSPPPTFKASQLFSPSMLEEECCHGLILHSLIKHADRQGTRLMVSSSGTDNLRFEAAIESHLNMLLIEGTKYRDHFCSSCVRPLPDGADPETGENFWKTIRAVVTDGVTLGHWRCSASTEQLQEIARSAGEPMPEGPCTRQLDRINDRYCPLHFALLSN</sequence>
<evidence type="ECO:0000259" key="1">
    <source>
        <dbReference type="Pfam" id="PF18718"/>
    </source>
</evidence>
<dbReference type="EMBL" id="GL883127">
    <property type="protein sequence ID" value="EGG03045.1"/>
    <property type="molecule type" value="Genomic_DNA"/>
</dbReference>
<dbReference type="InParanoid" id="F4RX54"/>
<dbReference type="HOGENOM" id="CLU_1038577_0_0_1"/>
<evidence type="ECO:0000313" key="4">
    <source>
        <dbReference type="Proteomes" id="UP000001072"/>
    </source>
</evidence>
<evidence type="ECO:0008006" key="5">
    <source>
        <dbReference type="Google" id="ProtNLM"/>
    </source>
</evidence>
<dbReference type="KEGG" id="mlr:MELLADRAFT_90505"/>
<dbReference type="Proteomes" id="UP000001072">
    <property type="component" value="Unassembled WGS sequence"/>
</dbReference>